<evidence type="ECO:0000313" key="6">
    <source>
        <dbReference type="Proteomes" id="UP000316429"/>
    </source>
</evidence>
<dbReference type="NCBIfam" id="TIGR00254">
    <property type="entry name" value="GGDEF"/>
    <property type="match status" value="1"/>
</dbReference>
<keyword evidence="3" id="KW-0812">Transmembrane</keyword>
<dbReference type="Proteomes" id="UP000316429">
    <property type="component" value="Unassembled WGS sequence"/>
</dbReference>
<dbReference type="PANTHER" id="PTHR45138:SF9">
    <property type="entry name" value="DIGUANYLATE CYCLASE DGCM-RELATED"/>
    <property type="match status" value="1"/>
</dbReference>
<dbReference type="CDD" id="cd01949">
    <property type="entry name" value="GGDEF"/>
    <property type="match status" value="1"/>
</dbReference>
<dbReference type="PROSITE" id="PS50887">
    <property type="entry name" value="GGDEF"/>
    <property type="match status" value="1"/>
</dbReference>
<dbReference type="EMBL" id="VFYP01000001">
    <property type="protein sequence ID" value="TPP11818.1"/>
    <property type="molecule type" value="Genomic_DNA"/>
</dbReference>
<sequence>MNIIRKWLWRQIDLGTFDNQKAIVTFALSVSCRAVILASLSSLATIPVLYGLGFLTMPVDQVVKMTVAFSWLFGGAFSGALAYVAGLVIRDLTQSRAEFERLSRTDTLSGLANRRAFNDAFSRVDGDASLAIIDIDHFKLINDHFGHHIGDLVIQEISTVLRQVFGERNLVARLGGEEFGVILRGNGIAQRLALVERARSLVAGSRFFCDGIEITATISAGVAEFSAERRPEGVYARADKALYLAKTDGRDRVLHEAALVSAEETSGDDRASSALVFDGLRAEG</sequence>
<dbReference type="GO" id="GO:0052621">
    <property type="term" value="F:diguanylate cyclase activity"/>
    <property type="evidence" value="ECO:0007669"/>
    <property type="project" value="UniProtKB-EC"/>
</dbReference>
<name>A0A504U998_9HYPH</name>
<dbReference type="SMART" id="SM00267">
    <property type="entry name" value="GGDEF"/>
    <property type="match status" value="1"/>
</dbReference>
<dbReference type="AlphaFoldDB" id="A0A504U998"/>
<reference evidence="5 6" key="1">
    <citation type="submission" date="2019-06" db="EMBL/GenBank/DDBJ databases">
        <title>Rhizobium sp. CL12 isolated from roots of soybean.</title>
        <authorList>
            <person name="Wang C."/>
        </authorList>
    </citation>
    <scope>NUCLEOTIDE SEQUENCE [LARGE SCALE GENOMIC DNA]</scope>
    <source>
        <strain evidence="5 6">CL12</strain>
    </source>
</reference>
<keyword evidence="3" id="KW-1133">Transmembrane helix</keyword>
<keyword evidence="6" id="KW-1185">Reference proteome</keyword>
<evidence type="ECO:0000256" key="1">
    <source>
        <dbReference type="ARBA" id="ARBA00012528"/>
    </source>
</evidence>
<feature type="transmembrane region" description="Helical" evidence="3">
    <location>
        <begin position="34"/>
        <end position="56"/>
    </location>
</feature>
<evidence type="ECO:0000256" key="3">
    <source>
        <dbReference type="SAM" id="Phobius"/>
    </source>
</evidence>
<dbReference type="InterPro" id="IPR000160">
    <property type="entry name" value="GGDEF_dom"/>
</dbReference>
<comment type="catalytic activity">
    <reaction evidence="2">
        <text>2 GTP = 3',3'-c-di-GMP + 2 diphosphate</text>
        <dbReference type="Rhea" id="RHEA:24898"/>
        <dbReference type="ChEBI" id="CHEBI:33019"/>
        <dbReference type="ChEBI" id="CHEBI:37565"/>
        <dbReference type="ChEBI" id="CHEBI:58805"/>
        <dbReference type="EC" id="2.7.7.65"/>
    </reaction>
</comment>
<dbReference type="SUPFAM" id="SSF55073">
    <property type="entry name" value="Nucleotide cyclase"/>
    <property type="match status" value="1"/>
</dbReference>
<evidence type="ECO:0000256" key="2">
    <source>
        <dbReference type="ARBA" id="ARBA00034247"/>
    </source>
</evidence>
<dbReference type="RefSeq" id="WP_140828705.1">
    <property type="nucleotide sequence ID" value="NZ_VFYP01000001.1"/>
</dbReference>
<accession>A0A504U998</accession>
<protein>
    <recommendedName>
        <fullName evidence="1">diguanylate cyclase</fullName>
        <ecNumber evidence="1">2.7.7.65</ecNumber>
    </recommendedName>
</protein>
<dbReference type="Pfam" id="PF00990">
    <property type="entry name" value="GGDEF"/>
    <property type="match status" value="1"/>
</dbReference>
<dbReference type="PROSITE" id="PS51257">
    <property type="entry name" value="PROKAR_LIPOPROTEIN"/>
    <property type="match status" value="1"/>
</dbReference>
<organism evidence="5 6">
    <name type="scientific">Rhizobium glycinendophyticum</name>
    <dbReference type="NCBI Taxonomy" id="2589807"/>
    <lineage>
        <taxon>Bacteria</taxon>
        <taxon>Pseudomonadati</taxon>
        <taxon>Pseudomonadota</taxon>
        <taxon>Alphaproteobacteria</taxon>
        <taxon>Hyphomicrobiales</taxon>
        <taxon>Rhizobiaceae</taxon>
        <taxon>Rhizobium/Agrobacterium group</taxon>
        <taxon>Rhizobium</taxon>
    </lineage>
</organism>
<dbReference type="EC" id="2.7.7.65" evidence="1"/>
<dbReference type="InterPro" id="IPR043128">
    <property type="entry name" value="Rev_trsase/Diguanyl_cyclase"/>
</dbReference>
<dbReference type="InterPro" id="IPR050469">
    <property type="entry name" value="Diguanylate_Cyclase"/>
</dbReference>
<proteinExistence type="predicted"/>
<keyword evidence="3" id="KW-0472">Membrane</keyword>
<feature type="domain" description="GGDEF" evidence="4">
    <location>
        <begin position="126"/>
        <end position="258"/>
    </location>
</feature>
<dbReference type="InterPro" id="IPR029787">
    <property type="entry name" value="Nucleotide_cyclase"/>
</dbReference>
<evidence type="ECO:0000259" key="4">
    <source>
        <dbReference type="PROSITE" id="PS50887"/>
    </source>
</evidence>
<dbReference type="PANTHER" id="PTHR45138">
    <property type="entry name" value="REGULATORY COMPONENTS OF SENSORY TRANSDUCTION SYSTEM"/>
    <property type="match status" value="1"/>
</dbReference>
<feature type="transmembrane region" description="Helical" evidence="3">
    <location>
        <begin position="68"/>
        <end position="89"/>
    </location>
</feature>
<evidence type="ECO:0000313" key="5">
    <source>
        <dbReference type="EMBL" id="TPP11818.1"/>
    </source>
</evidence>
<gene>
    <name evidence="5" type="ORF">FJQ55_13790</name>
</gene>
<dbReference type="OrthoDB" id="9812260at2"/>
<comment type="caution">
    <text evidence="5">The sequence shown here is derived from an EMBL/GenBank/DDBJ whole genome shotgun (WGS) entry which is preliminary data.</text>
</comment>
<dbReference type="Gene3D" id="3.30.70.270">
    <property type="match status" value="1"/>
</dbReference>